<dbReference type="Proteomes" id="UP000262917">
    <property type="component" value="Unassembled WGS sequence"/>
</dbReference>
<dbReference type="EMBL" id="QVPD01000003">
    <property type="protein sequence ID" value="RFP61526.1"/>
    <property type="molecule type" value="Genomic_DNA"/>
</dbReference>
<dbReference type="PANTHER" id="PTHR12558">
    <property type="entry name" value="CELL DIVISION CYCLE 16,23,27"/>
    <property type="match status" value="1"/>
</dbReference>
<feature type="region of interest" description="Disordered" evidence="1">
    <location>
        <begin position="1"/>
        <end position="22"/>
    </location>
</feature>
<dbReference type="PANTHER" id="PTHR12558:SF13">
    <property type="entry name" value="CELL DIVISION CYCLE PROTEIN 27 HOMOLOG"/>
    <property type="match status" value="1"/>
</dbReference>
<dbReference type="SUPFAM" id="SSF48452">
    <property type="entry name" value="TPR-like"/>
    <property type="match status" value="1"/>
</dbReference>
<dbReference type="GO" id="GO:0004016">
    <property type="term" value="F:adenylate cyclase activity"/>
    <property type="evidence" value="ECO:0007669"/>
    <property type="project" value="UniProtKB-ARBA"/>
</dbReference>
<dbReference type="GO" id="GO:0009190">
    <property type="term" value="P:cyclic nucleotide biosynthetic process"/>
    <property type="evidence" value="ECO:0007669"/>
    <property type="project" value="InterPro"/>
</dbReference>
<dbReference type="InterPro" id="IPR030966">
    <property type="entry name" value="Mod_pep_cyc"/>
</dbReference>
<dbReference type="OrthoDB" id="5928393at2"/>
<comment type="caution">
    <text evidence="2">The sequence shown here is derived from an EMBL/GenBank/DDBJ whole genome shotgun (WGS) entry which is preliminary data.</text>
</comment>
<keyword evidence="3" id="KW-1185">Reference proteome</keyword>
<reference evidence="2 3" key="1">
    <citation type="submission" date="2018-08" db="EMBL/GenBank/DDBJ databases">
        <title>Lysobacter weifangensis sp. nov., a new member of the family 'Xanthomonadaceae', isolated from soil in a farmland.</title>
        <authorList>
            <person name="Zhao H."/>
        </authorList>
    </citation>
    <scope>NUCLEOTIDE SEQUENCE [LARGE SCALE GENOMIC DNA]</scope>
    <source>
        <strain evidence="2 3">WF-2</strain>
    </source>
</reference>
<dbReference type="RefSeq" id="WP_117201950.1">
    <property type="nucleotide sequence ID" value="NZ_JBHTBK010000012.1"/>
</dbReference>
<evidence type="ECO:0000313" key="2">
    <source>
        <dbReference type="EMBL" id="RFP61526.1"/>
    </source>
</evidence>
<dbReference type="SUPFAM" id="SSF55073">
    <property type="entry name" value="Nucleotide cyclase"/>
    <property type="match status" value="1"/>
</dbReference>
<dbReference type="Gene3D" id="3.30.70.1230">
    <property type="entry name" value="Nucleotide cyclase"/>
    <property type="match status" value="1"/>
</dbReference>
<proteinExistence type="predicted"/>
<organism evidence="2 3">
    <name type="scientific">Cognatiluteimonas weifangensis</name>
    <dbReference type="NCBI Taxonomy" id="2303539"/>
    <lineage>
        <taxon>Bacteria</taxon>
        <taxon>Pseudomonadati</taxon>
        <taxon>Pseudomonadota</taxon>
        <taxon>Gammaproteobacteria</taxon>
        <taxon>Lysobacterales</taxon>
        <taxon>Lysobacteraceae</taxon>
        <taxon>Cognatiluteimonas</taxon>
    </lineage>
</organism>
<name>A0A372DPP1_9GAMM</name>
<protein>
    <submittedName>
        <fullName evidence="2">Putative peptide modification system cyclase</fullName>
    </submittedName>
</protein>
<dbReference type="InterPro" id="IPR029787">
    <property type="entry name" value="Nucleotide_cyclase"/>
</dbReference>
<dbReference type="InterPro" id="IPR011990">
    <property type="entry name" value="TPR-like_helical_dom_sf"/>
</dbReference>
<accession>A0A372DPP1</accession>
<dbReference type="Gene3D" id="1.25.40.10">
    <property type="entry name" value="Tetratricopeptide repeat domain"/>
    <property type="match status" value="2"/>
</dbReference>
<sequence>MSAVDASPNPADPAPGTGSAPLATPQVRTLLLTDLCDSTTLVERLGDTAAAELFRAHDRLVLALQQRWHGRLIDRSDGLLLLFERPIDGLGFALDYARGLRELGERNQLRRHGMTLQARAGLHVGEVLTWRNSEAAVSVGAKPLEVEGLAKPMAGRLMTLARPGQILLSATAEPMARRATGELEARGEHLVWKHWGRWRFKGVPQAQEIYEVGEPGLAPLRAPRQNRAKAWRDIPLWRRPAALAAELLLVAGLVGGGWFLTRPQPALAFGERDWVVVADLRNLTGDKLLDDSLEQAFRLSLEQSRYVNVLSDLKVRETLGNMQRKPDAPVDRAIGSEIALRDGARALLLPTVAEVGGRLRVSAEVIDPRTQTTVYAVSADGRGIGSALASIDEVTDQLRAKLGEALENVQKTSVALPNVATPSLDALKAFAVARNVVNTTRDRATAVGLYQRALQLDPQFALAHADLADLYAGLDEVALAAEERSKALALPQRLSPQERARIELLQQQNSGPGPYFRKAQEYLTLYPDDYRVIGRLGTNQWHQLNDFRLAEATFRRAMKPQYEGIEAVRYSLGMMLLGQERYDEALAQFRRARETGNTGPGEMYARAYDARGQHAQADKVYLASTSGRDGWQGEAAVVTGIDRGQWTRAAQAAQAWLQQAAGAGDVLESLRARAAIASLAVLAGETSAKRRVQELLAAVDAKAVAVDALYPPIATEVRLYAGLLAAHMGDATGVADALRRTQDSLAIRDYPTVAQLQQVLLAEQEQLAGKPQAAVARLRPLVAQATALVATHWALMRAEQAAGNAAGAQVQAKWLATHRGRVFVEMTTAEVLRFFNAAVSAEAMQQSAKVQVALGTNGSR</sequence>
<dbReference type="GO" id="GO:0035556">
    <property type="term" value="P:intracellular signal transduction"/>
    <property type="evidence" value="ECO:0007669"/>
    <property type="project" value="InterPro"/>
</dbReference>
<evidence type="ECO:0000313" key="3">
    <source>
        <dbReference type="Proteomes" id="UP000262917"/>
    </source>
</evidence>
<dbReference type="CDD" id="cd07302">
    <property type="entry name" value="CHD"/>
    <property type="match status" value="1"/>
</dbReference>
<evidence type="ECO:0000256" key="1">
    <source>
        <dbReference type="SAM" id="MobiDB-lite"/>
    </source>
</evidence>
<gene>
    <name evidence="2" type="ORF">D0Y53_04220</name>
</gene>
<dbReference type="NCBIfam" id="TIGR04510">
    <property type="entry name" value="mod_pep_cyc"/>
    <property type="match status" value="1"/>
</dbReference>
<dbReference type="InterPro" id="IPR001054">
    <property type="entry name" value="A/G_cyclase"/>
</dbReference>
<dbReference type="AlphaFoldDB" id="A0A372DPP1"/>